<dbReference type="Proteomes" id="UP001415857">
    <property type="component" value="Unassembled WGS sequence"/>
</dbReference>
<dbReference type="SUPFAM" id="SSF52833">
    <property type="entry name" value="Thioredoxin-like"/>
    <property type="match status" value="1"/>
</dbReference>
<sequence length="294" mass="33453">MGIPQKRQVHRKRSPYLNRMWILQETPGTSELSISIPGAEKRIVVYFTSLRVVRSTFEDCRTVRSILRGFRVSLDERDLSMDSCFLEELQGILGQNKLTVPRVFIGGRYIGGAEEIRQLHEIGELKKYVEGLPAAEPGVCDVCGGYRFILCDNCNGSHKLYFEKGGFRSCADCNENESLLHNHSYIYPISLLELPTRIVSPPVVKMMQPELLQPSWPYYDTMDSSLDEMGSFEFSPSFMSMEDSSDFSSSFPYFSLMDLPIMFPMEQGLINMEKFIATTDDQDHLLFNGVEGSL</sequence>
<dbReference type="PROSITE" id="PS51354">
    <property type="entry name" value="GLUTAREDOXIN_2"/>
    <property type="match status" value="1"/>
</dbReference>
<reference evidence="2 3" key="1">
    <citation type="journal article" date="2024" name="Plant J.">
        <title>Genome sequences and population genomics reveal climatic adaptation and genomic divergence between two closely related sweetgum species.</title>
        <authorList>
            <person name="Xu W.Q."/>
            <person name="Ren C.Q."/>
            <person name="Zhang X.Y."/>
            <person name="Comes H.P."/>
            <person name="Liu X.H."/>
            <person name="Li Y.G."/>
            <person name="Kettle C.J."/>
            <person name="Jalonen R."/>
            <person name="Gaisberger H."/>
            <person name="Ma Y.Z."/>
            <person name="Qiu Y.X."/>
        </authorList>
    </citation>
    <scope>NUCLEOTIDE SEQUENCE [LARGE SCALE GENOMIC DNA]</scope>
    <source>
        <strain evidence="2">Hangzhou</strain>
    </source>
</reference>
<comment type="caution">
    <text evidence="2">The sequence shown here is derived from an EMBL/GenBank/DDBJ whole genome shotgun (WGS) entry which is preliminary data.</text>
</comment>
<dbReference type="CDD" id="cd03031">
    <property type="entry name" value="GRX_GRX_like"/>
    <property type="match status" value="1"/>
</dbReference>
<dbReference type="InterPro" id="IPR002109">
    <property type="entry name" value="Glutaredoxin"/>
</dbReference>
<dbReference type="AlphaFoldDB" id="A0AAP0WYD2"/>
<dbReference type="Pfam" id="PF23733">
    <property type="entry name" value="GRXCR1-2_C"/>
    <property type="match status" value="1"/>
</dbReference>
<protein>
    <recommendedName>
        <fullName evidence="1">Glutaredoxin domain-containing protein</fullName>
    </recommendedName>
</protein>
<name>A0AAP0WYD2_LIQFO</name>
<organism evidence="2 3">
    <name type="scientific">Liquidambar formosana</name>
    <name type="common">Formosan gum</name>
    <dbReference type="NCBI Taxonomy" id="63359"/>
    <lineage>
        <taxon>Eukaryota</taxon>
        <taxon>Viridiplantae</taxon>
        <taxon>Streptophyta</taxon>
        <taxon>Embryophyta</taxon>
        <taxon>Tracheophyta</taxon>
        <taxon>Spermatophyta</taxon>
        <taxon>Magnoliopsida</taxon>
        <taxon>eudicotyledons</taxon>
        <taxon>Gunneridae</taxon>
        <taxon>Pentapetalae</taxon>
        <taxon>Saxifragales</taxon>
        <taxon>Altingiaceae</taxon>
        <taxon>Liquidambar</taxon>
    </lineage>
</organism>
<dbReference type="EMBL" id="JBBPBK010000008">
    <property type="protein sequence ID" value="KAK9279730.1"/>
    <property type="molecule type" value="Genomic_DNA"/>
</dbReference>
<feature type="domain" description="Glutaredoxin" evidence="1">
    <location>
        <begin position="44"/>
        <end position="110"/>
    </location>
</feature>
<dbReference type="PANTHER" id="PTHR45669">
    <property type="entry name" value="GLUTAREDOXIN DOMAIN-CONTAINING CYSTEINE-RICH PROTEIN CG12206-RELATED"/>
    <property type="match status" value="1"/>
</dbReference>
<accession>A0AAP0WYD2</accession>
<dbReference type="PANTHER" id="PTHR45669:SF26">
    <property type="entry name" value="GLUTAREDOXIN DOMAIN-CONTAINING PROTEIN"/>
    <property type="match status" value="1"/>
</dbReference>
<dbReference type="InterPro" id="IPR036249">
    <property type="entry name" value="Thioredoxin-like_sf"/>
</dbReference>
<dbReference type="Pfam" id="PF00462">
    <property type="entry name" value="Glutaredoxin"/>
    <property type="match status" value="1"/>
</dbReference>
<proteinExistence type="predicted"/>
<keyword evidence="3" id="KW-1185">Reference proteome</keyword>
<dbReference type="Gene3D" id="3.40.30.10">
    <property type="entry name" value="Glutaredoxin"/>
    <property type="match status" value="1"/>
</dbReference>
<gene>
    <name evidence="2" type="ORF">L1049_013412</name>
</gene>
<evidence type="ECO:0000259" key="1">
    <source>
        <dbReference type="Pfam" id="PF00462"/>
    </source>
</evidence>
<evidence type="ECO:0000313" key="3">
    <source>
        <dbReference type="Proteomes" id="UP001415857"/>
    </source>
</evidence>
<evidence type="ECO:0000313" key="2">
    <source>
        <dbReference type="EMBL" id="KAK9279730.1"/>
    </source>
</evidence>